<dbReference type="InterPro" id="IPR000555">
    <property type="entry name" value="JAMM/MPN+_dom"/>
</dbReference>
<keyword evidence="5" id="KW-0479">Metal-binding</keyword>
<proteinExistence type="inferred from homology"/>
<dbReference type="Proteomes" id="UP001342314">
    <property type="component" value="Unassembled WGS sequence"/>
</dbReference>
<evidence type="ECO:0000256" key="3">
    <source>
        <dbReference type="ARBA" id="ARBA00014880"/>
    </source>
</evidence>
<feature type="compositionally biased region" description="Gly residues" evidence="11">
    <location>
        <begin position="390"/>
        <end position="399"/>
    </location>
</feature>
<comment type="subunit">
    <text evidence="2">Component of the COP9 signalosome (CSN) complex.</text>
</comment>
<gene>
    <name evidence="13" type="ORF">Rhopal_006215-T1</name>
</gene>
<keyword evidence="9" id="KW-0482">Metalloprotease</keyword>
<dbReference type="InterPro" id="IPR040961">
    <property type="entry name" value="CSN5_C"/>
</dbReference>
<keyword evidence="14" id="KW-1185">Reference proteome</keyword>
<dbReference type="GO" id="GO:0008180">
    <property type="term" value="C:COP9 signalosome"/>
    <property type="evidence" value="ECO:0007669"/>
    <property type="project" value="UniProtKB-KW"/>
</dbReference>
<comment type="caution">
    <text evidence="13">The sequence shown here is derived from an EMBL/GenBank/DDBJ whole genome shotgun (WGS) entry which is preliminary data.</text>
</comment>
<comment type="function">
    <text evidence="10">Catalytic Component of the COP9 signalosome (CSN) complex that acts as an regulator of the ubiquitin (Ubl) conjugation pathway by mediating the deneddylation of the cullin subunit of SCF-type E3 ubiquitin-protein ligase complexes.</text>
</comment>
<name>A0AAV5GSG0_9BASI</name>
<accession>A0AAV5GSG0</accession>
<dbReference type="PANTHER" id="PTHR10410">
    <property type="entry name" value="EUKARYOTIC TRANSLATION INITIATION FACTOR 3 -RELATED"/>
    <property type="match status" value="1"/>
</dbReference>
<dbReference type="Pfam" id="PF01398">
    <property type="entry name" value="JAB"/>
    <property type="match status" value="1"/>
</dbReference>
<keyword evidence="6" id="KW-0736">Signalosome</keyword>
<dbReference type="SMART" id="SM00232">
    <property type="entry name" value="JAB_MPN"/>
    <property type="match status" value="1"/>
</dbReference>
<feature type="region of interest" description="Disordered" evidence="11">
    <location>
        <begin position="306"/>
        <end position="357"/>
    </location>
</feature>
<dbReference type="Gene3D" id="3.40.140.10">
    <property type="entry name" value="Cytidine Deaminase, domain 2"/>
    <property type="match status" value="1"/>
</dbReference>
<keyword evidence="8" id="KW-0862">Zinc</keyword>
<comment type="similarity">
    <text evidence="1">Belongs to the peptidase M67A family. CSN5 subfamily.</text>
</comment>
<dbReference type="FunFam" id="3.40.140.10:FF:000003">
    <property type="entry name" value="COP9 signalosome complex subunit 5"/>
    <property type="match status" value="1"/>
</dbReference>
<dbReference type="GO" id="GO:0000338">
    <property type="term" value="P:protein deneddylation"/>
    <property type="evidence" value="ECO:0007669"/>
    <property type="project" value="UniProtKB-ARBA"/>
</dbReference>
<sequence length="414" mass="44390">MAAPAPALAHESVAHATFNLANDIRDTDELFRYDKAQQQDILKARPWKADPHHFKKVRISAVALIKMVMHARSGGQYEIMGLMQGKLDGDTFIVMDAFALPVVGTETRVNAANEANEFMIQYIESSPAIGRAENIVGWYHSHPGYGCWLSGIDVMTQKTNQQFQDPFLAVVIDPNRTVSAGRVEIGAFRTYPEGYTPPNATASEYQSIPVDKIEDFGVHANAYYPLEVSHFKSSHDAKLLDLLWNKYWVMTLSQSPLVSNRAYATSQLSDLVAKLRATEPSVSHRCNIAHLSPLVVQIRKHLVDSAQSASSTSNSNSKGKGKAADQDADADEGKSKGEEGPTADPTPLARVVRDSTKLSSEATHGLVGALVKDALFNGGRLGNALGADGGAAGGEGGGEGGKRGGALVLPPVVS</sequence>
<dbReference type="PROSITE" id="PS50249">
    <property type="entry name" value="MPN"/>
    <property type="match status" value="1"/>
</dbReference>
<feature type="domain" description="MPN" evidence="12">
    <location>
        <begin position="57"/>
        <end position="194"/>
    </location>
</feature>
<dbReference type="InterPro" id="IPR037518">
    <property type="entry name" value="MPN"/>
</dbReference>
<evidence type="ECO:0000313" key="14">
    <source>
        <dbReference type="Proteomes" id="UP001342314"/>
    </source>
</evidence>
<evidence type="ECO:0000256" key="11">
    <source>
        <dbReference type="SAM" id="MobiDB-lite"/>
    </source>
</evidence>
<evidence type="ECO:0000256" key="7">
    <source>
        <dbReference type="ARBA" id="ARBA00022801"/>
    </source>
</evidence>
<dbReference type="Pfam" id="PF18323">
    <property type="entry name" value="CSN5_C"/>
    <property type="match status" value="1"/>
</dbReference>
<evidence type="ECO:0000256" key="6">
    <source>
        <dbReference type="ARBA" id="ARBA00022790"/>
    </source>
</evidence>
<dbReference type="GO" id="GO:0008237">
    <property type="term" value="F:metallopeptidase activity"/>
    <property type="evidence" value="ECO:0007669"/>
    <property type="project" value="UniProtKB-KW"/>
</dbReference>
<evidence type="ECO:0000256" key="9">
    <source>
        <dbReference type="ARBA" id="ARBA00023049"/>
    </source>
</evidence>
<evidence type="ECO:0000256" key="10">
    <source>
        <dbReference type="ARBA" id="ARBA00058010"/>
    </source>
</evidence>
<feature type="compositionally biased region" description="Low complexity" evidence="11">
    <location>
        <begin position="306"/>
        <end position="318"/>
    </location>
</feature>
<evidence type="ECO:0000259" key="12">
    <source>
        <dbReference type="PROSITE" id="PS50249"/>
    </source>
</evidence>
<evidence type="ECO:0000256" key="1">
    <source>
        <dbReference type="ARBA" id="ARBA00006008"/>
    </source>
</evidence>
<evidence type="ECO:0000256" key="4">
    <source>
        <dbReference type="ARBA" id="ARBA00022670"/>
    </source>
</evidence>
<protein>
    <recommendedName>
        <fullName evidence="3">COP9 signalosome complex subunit 5</fullName>
    </recommendedName>
</protein>
<dbReference type="CDD" id="cd08069">
    <property type="entry name" value="MPN_RPN11_CSN5"/>
    <property type="match status" value="1"/>
</dbReference>
<reference evidence="13 14" key="1">
    <citation type="submission" date="2021-12" db="EMBL/GenBank/DDBJ databases">
        <title>High titer production of polyol ester of fatty acids by Rhodotorula paludigena BS15 towards product separation-free biomass refinery.</title>
        <authorList>
            <person name="Mano J."/>
            <person name="Ono H."/>
            <person name="Tanaka T."/>
            <person name="Naito K."/>
            <person name="Sushida H."/>
            <person name="Ike M."/>
            <person name="Tokuyasu K."/>
            <person name="Kitaoka M."/>
        </authorList>
    </citation>
    <scope>NUCLEOTIDE SEQUENCE [LARGE SCALE GENOMIC DNA]</scope>
    <source>
        <strain evidence="13 14">BS15</strain>
    </source>
</reference>
<dbReference type="GO" id="GO:0046872">
    <property type="term" value="F:metal ion binding"/>
    <property type="evidence" value="ECO:0007669"/>
    <property type="project" value="UniProtKB-KW"/>
</dbReference>
<keyword evidence="4" id="KW-0645">Protease</keyword>
<evidence type="ECO:0000256" key="8">
    <source>
        <dbReference type="ARBA" id="ARBA00022833"/>
    </source>
</evidence>
<dbReference type="GO" id="GO:0006508">
    <property type="term" value="P:proteolysis"/>
    <property type="evidence" value="ECO:0007669"/>
    <property type="project" value="UniProtKB-KW"/>
</dbReference>
<evidence type="ECO:0000313" key="13">
    <source>
        <dbReference type="EMBL" id="GJN93168.1"/>
    </source>
</evidence>
<evidence type="ECO:0000256" key="2">
    <source>
        <dbReference type="ARBA" id="ARBA00011098"/>
    </source>
</evidence>
<feature type="region of interest" description="Disordered" evidence="11">
    <location>
        <begin position="390"/>
        <end position="414"/>
    </location>
</feature>
<organism evidence="13 14">
    <name type="scientific">Rhodotorula paludigena</name>
    <dbReference type="NCBI Taxonomy" id="86838"/>
    <lineage>
        <taxon>Eukaryota</taxon>
        <taxon>Fungi</taxon>
        <taxon>Dikarya</taxon>
        <taxon>Basidiomycota</taxon>
        <taxon>Pucciniomycotina</taxon>
        <taxon>Microbotryomycetes</taxon>
        <taxon>Sporidiobolales</taxon>
        <taxon>Sporidiobolaceae</taxon>
        <taxon>Rhodotorula</taxon>
    </lineage>
</organism>
<keyword evidence="7" id="KW-0378">Hydrolase</keyword>
<dbReference type="AlphaFoldDB" id="A0AAV5GSG0"/>
<dbReference type="EMBL" id="BQKY01000013">
    <property type="protein sequence ID" value="GJN93168.1"/>
    <property type="molecule type" value="Genomic_DNA"/>
</dbReference>
<dbReference type="InterPro" id="IPR050242">
    <property type="entry name" value="JAMM_MPN+_peptidase_M67A"/>
</dbReference>
<dbReference type="SUPFAM" id="SSF102712">
    <property type="entry name" value="JAB1/MPN domain"/>
    <property type="match status" value="1"/>
</dbReference>
<evidence type="ECO:0000256" key="5">
    <source>
        <dbReference type="ARBA" id="ARBA00022723"/>
    </source>
</evidence>